<keyword evidence="1" id="KW-0812">Transmembrane</keyword>
<protein>
    <recommendedName>
        <fullName evidence="3">Pyrimidine deaminase</fullName>
    </recommendedName>
</protein>
<sequence>MNLFWYPKSTDSVTVICYTLHLLPVIIKSDITMRNLLLIATIWLLYIVIRQSLNQAKARREQKQSSAPKPQDKIVASTIKCEHCGVYIPKQEAVKSDNEFYCSQHHAQLGKSR</sequence>
<dbReference type="EMBL" id="UOFL01000036">
    <property type="protein sequence ID" value="VAW72294.1"/>
    <property type="molecule type" value="Genomic_DNA"/>
</dbReference>
<organism evidence="2">
    <name type="scientific">hydrothermal vent metagenome</name>
    <dbReference type="NCBI Taxonomy" id="652676"/>
    <lineage>
        <taxon>unclassified sequences</taxon>
        <taxon>metagenomes</taxon>
        <taxon>ecological metagenomes</taxon>
    </lineage>
</organism>
<keyword evidence="1" id="KW-0472">Membrane</keyword>
<proteinExistence type="predicted"/>
<evidence type="ECO:0000256" key="1">
    <source>
        <dbReference type="SAM" id="Phobius"/>
    </source>
</evidence>
<reference evidence="2" key="1">
    <citation type="submission" date="2018-06" db="EMBL/GenBank/DDBJ databases">
        <authorList>
            <person name="Zhirakovskaya E."/>
        </authorList>
    </citation>
    <scope>NUCLEOTIDE SEQUENCE</scope>
</reference>
<gene>
    <name evidence="2" type="ORF">MNBD_GAMMA12-1698</name>
</gene>
<dbReference type="InterPro" id="IPR049708">
    <property type="entry name" value="PP0621-like"/>
</dbReference>
<name>A0A3B0YTU0_9ZZZZ</name>
<dbReference type="AlphaFoldDB" id="A0A3B0YTU0"/>
<keyword evidence="1" id="KW-1133">Transmembrane helix</keyword>
<evidence type="ECO:0000313" key="2">
    <source>
        <dbReference type="EMBL" id="VAW72294.1"/>
    </source>
</evidence>
<accession>A0A3B0YTU0</accession>
<feature type="transmembrane region" description="Helical" evidence="1">
    <location>
        <begin position="31"/>
        <end position="49"/>
    </location>
</feature>
<dbReference type="NCBIfam" id="NF041023">
    <property type="entry name" value="PP0621_fam"/>
    <property type="match status" value="1"/>
</dbReference>
<evidence type="ECO:0008006" key="3">
    <source>
        <dbReference type="Google" id="ProtNLM"/>
    </source>
</evidence>